<evidence type="ECO:0000256" key="9">
    <source>
        <dbReference type="SAM" id="MobiDB-lite"/>
    </source>
</evidence>
<evidence type="ECO:0000256" key="2">
    <source>
        <dbReference type="ARBA" id="ARBA00022603"/>
    </source>
</evidence>
<dbReference type="InterPro" id="IPR017985">
    <property type="entry name" value="MeTrfase_CN4_CS"/>
</dbReference>
<dbReference type="PRINTS" id="PR00508">
    <property type="entry name" value="S21N4MTFRASE"/>
</dbReference>
<feature type="compositionally biased region" description="Basic and acidic residues" evidence="9">
    <location>
        <begin position="1"/>
        <end position="14"/>
    </location>
</feature>
<evidence type="ECO:0000256" key="4">
    <source>
        <dbReference type="ARBA" id="ARBA00022691"/>
    </source>
</evidence>
<evidence type="ECO:0000256" key="6">
    <source>
        <dbReference type="ARBA" id="ARBA00023125"/>
    </source>
</evidence>
<evidence type="ECO:0000259" key="10">
    <source>
        <dbReference type="Pfam" id="PF01555"/>
    </source>
</evidence>
<evidence type="ECO:0000256" key="8">
    <source>
        <dbReference type="RuleBase" id="RU362026"/>
    </source>
</evidence>
<dbReference type="Proteomes" id="UP000437065">
    <property type="component" value="Unassembled WGS sequence"/>
</dbReference>
<organism evidence="11 12">
    <name type="scientific">Halobaculum saliterrae</name>
    <dbReference type="NCBI Taxonomy" id="2073113"/>
    <lineage>
        <taxon>Archaea</taxon>
        <taxon>Methanobacteriati</taxon>
        <taxon>Methanobacteriota</taxon>
        <taxon>Stenosarchaea group</taxon>
        <taxon>Halobacteria</taxon>
        <taxon>Halobacteriales</taxon>
        <taxon>Haloferacaceae</taxon>
        <taxon>Halobaculum</taxon>
    </lineage>
</organism>
<dbReference type="OrthoDB" id="38200at2157"/>
<dbReference type="GO" id="GO:0015667">
    <property type="term" value="F:site-specific DNA-methyltransferase (cytosine-N4-specific) activity"/>
    <property type="evidence" value="ECO:0007669"/>
    <property type="project" value="UniProtKB-EC"/>
</dbReference>
<keyword evidence="4 8" id="KW-0949">S-adenosyl-L-methionine</keyword>
<dbReference type="GO" id="GO:0003677">
    <property type="term" value="F:DNA binding"/>
    <property type="evidence" value="ECO:0007669"/>
    <property type="project" value="UniProtKB-KW"/>
</dbReference>
<dbReference type="Gene3D" id="3.40.50.150">
    <property type="entry name" value="Vaccinia Virus protein VP39"/>
    <property type="match status" value="1"/>
</dbReference>
<dbReference type="GO" id="GO:0032259">
    <property type="term" value="P:methylation"/>
    <property type="evidence" value="ECO:0007669"/>
    <property type="project" value="UniProtKB-KW"/>
</dbReference>
<dbReference type="InterPro" id="IPR002941">
    <property type="entry name" value="DNA_methylase_N4/N6"/>
</dbReference>
<keyword evidence="6" id="KW-0238">DNA-binding</keyword>
<keyword evidence="5 8" id="KW-0680">Restriction system</keyword>
<gene>
    <name evidence="11" type="ORF">GRX01_09305</name>
</gene>
<evidence type="ECO:0000313" key="12">
    <source>
        <dbReference type="Proteomes" id="UP000437065"/>
    </source>
</evidence>
<dbReference type="PROSITE" id="PS00093">
    <property type="entry name" value="N4_MTASE"/>
    <property type="match status" value="1"/>
</dbReference>
<dbReference type="InterPro" id="IPR029063">
    <property type="entry name" value="SAM-dependent_MTases_sf"/>
</dbReference>
<evidence type="ECO:0000256" key="7">
    <source>
        <dbReference type="ARBA" id="ARBA00049120"/>
    </source>
</evidence>
<evidence type="ECO:0000256" key="1">
    <source>
        <dbReference type="ARBA" id="ARBA00010203"/>
    </source>
</evidence>
<dbReference type="Pfam" id="PF01555">
    <property type="entry name" value="N6_N4_Mtase"/>
    <property type="match status" value="1"/>
</dbReference>
<dbReference type="EMBL" id="WUUS01000005">
    <property type="protein sequence ID" value="MXR41533.1"/>
    <property type="molecule type" value="Genomic_DNA"/>
</dbReference>
<dbReference type="SUPFAM" id="SSF53335">
    <property type="entry name" value="S-adenosyl-L-methionine-dependent methyltransferases"/>
    <property type="match status" value="1"/>
</dbReference>
<dbReference type="AlphaFoldDB" id="A0A6B0SY16"/>
<comment type="similarity">
    <text evidence="1">Belongs to the N(4)/N(6)-methyltransferase family. N(4) subfamily.</text>
</comment>
<comment type="caution">
    <text evidence="11">The sequence shown here is derived from an EMBL/GenBank/DDBJ whole genome shotgun (WGS) entry which is preliminary data.</text>
</comment>
<dbReference type="EC" id="2.1.1.113" evidence="8"/>
<keyword evidence="12" id="KW-1185">Reference proteome</keyword>
<name>A0A6B0SY16_9EURY</name>
<dbReference type="RefSeq" id="WP_159666125.1">
    <property type="nucleotide sequence ID" value="NZ_WUUS01000005.1"/>
</dbReference>
<comment type="catalytic activity">
    <reaction evidence="7 8">
        <text>a 2'-deoxycytidine in DNA + S-adenosyl-L-methionine = an N(4)-methyl-2'-deoxycytidine in DNA + S-adenosyl-L-homocysteine + H(+)</text>
        <dbReference type="Rhea" id="RHEA:16857"/>
        <dbReference type="Rhea" id="RHEA-COMP:11369"/>
        <dbReference type="Rhea" id="RHEA-COMP:13674"/>
        <dbReference type="ChEBI" id="CHEBI:15378"/>
        <dbReference type="ChEBI" id="CHEBI:57856"/>
        <dbReference type="ChEBI" id="CHEBI:59789"/>
        <dbReference type="ChEBI" id="CHEBI:85452"/>
        <dbReference type="ChEBI" id="CHEBI:137933"/>
        <dbReference type="EC" id="2.1.1.113"/>
    </reaction>
</comment>
<keyword evidence="3 11" id="KW-0808">Transferase</keyword>
<evidence type="ECO:0000256" key="5">
    <source>
        <dbReference type="ARBA" id="ARBA00022747"/>
    </source>
</evidence>
<proteinExistence type="inferred from homology"/>
<evidence type="ECO:0000313" key="11">
    <source>
        <dbReference type="EMBL" id="MXR41533.1"/>
    </source>
</evidence>
<dbReference type="InterPro" id="IPR001091">
    <property type="entry name" value="RM_Methyltransferase"/>
</dbReference>
<reference evidence="11 12" key="1">
    <citation type="submission" date="2019-12" db="EMBL/GenBank/DDBJ databases">
        <title>Isolation and characterization of three novel carbon monoxide-oxidizing members of Halobacteria from salione crusts and soils.</title>
        <authorList>
            <person name="Myers M.R."/>
            <person name="King G.M."/>
        </authorList>
    </citation>
    <scope>NUCLEOTIDE SEQUENCE [LARGE SCALE GENOMIC DNA]</scope>
    <source>
        <strain evidence="11 12">WSA2</strain>
    </source>
</reference>
<keyword evidence="2 8" id="KW-0489">Methyltransferase</keyword>
<dbReference type="GO" id="GO:0009307">
    <property type="term" value="P:DNA restriction-modification system"/>
    <property type="evidence" value="ECO:0007669"/>
    <property type="project" value="UniProtKB-KW"/>
</dbReference>
<evidence type="ECO:0000256" key="3">
    <source>
        <dbReference type="ARBA" id="ARBA00022679"/>
    </source>
</evidence>
<feature type="region of interest" description="Disordered" evidence="9">
    <location>
        <begin position="1"/>
        <end position="27"/>
    </location>
</feature>
<feature type="domain" description="DNA methylase N-4/N-6" evidence="10">
    <location>
        <begin position="54"/>
        <end position="306"/>
    </location>
</feature>
<protein>
    <recommendedName>
        <fullName evidence="8">Type II methyltransferase</fullName>
        <ecNumber evidence="8">2.1.1.113</ecNumber>
    </recommendedName>
    <alternativeName>
        <fullName evidence="8">N-4 cytosine-specific methyltransferase</fullName>
    </alternativeName>
</protein>
<sequence length="387" mass="41807">MSGDDDPHASRGADADDGGAVEAAATPGVGPAFETEHVVGVGDARALPLPDESVDLVVTSPPYPMVEQWDDLFARLDPGVGEALEAARSGGDNDADAAAERAFDAMHGALAPAWDEIARVLSPGGVACVDVGDATRSVGGRFRLWDNATRVADALSAAGLDRLPGVLWGKPTNSPTKFMGSGTLPPNAYVTLEHEHVLVFRKGSRRSFDAGDPARYASAFFWEERNRWFSDAWDDLRGVDQSLDAGDARDRSAAFPFELPYRLINMYSTYGDRVLDPFWGTGTTTLAAMAAGRDSVGVERDPDLVESFDGDAARAPALSRERGRRRLREHRAFVAERDERPGYDATHYDVPVVTKAERDIRLYEAIAVDSTAGGYRVRHEPIESATE</sequence>
<accession>A0A6B0SY16</accession>
<dbReference type="GO" id="GO:0008170">
    <property type="term" value="F:N-methyltransferase activity"/>
    <property type="evidence" value="ECO:0007669"/>
    <property type="project" value="InterPro"/>
</dbReference>